<dbReference type="EC" id="6.3.4.15" evidence="5"/>
<keyword evidence="2 5" id="KW-0547">Nucleotide-binding</keyword>
<keyword evidence="5" id="KW-0805">Transcription regulation</keyword>
<keyword evidence="1 5" id="KW-0436">Ligase</keyword>
<keyword evidence="8" id="KW-1185">Reference proteome</keyword>
<comment type="caution">
    <text evidence="5">Lacks conserved residue(s) required for the propagation of feature annotation.</text>
</comment>
<accession>A0A134AD30</accession>
<evidence type="ECO:0000313" key="8">
    <source>
        <dbReference type="Proteomes" id="UP000070442"/>
    </source>
</evidence>
<sequence>MKNKDYILKQLQEADDFLSGEELAETLHITRAAVWQSIRDLRKAGFHIEAVTNRGYRLNRDYEPLAKEKITSYLMKELKDIDVLVEQSVDSTNDEIFRRDDENPLPSFSFMVAEEQTAGKGRVGKSFLSPFGSGLYLSTILKGSDDFTPELLTIIAAVAAREAIGKQTEKPVLIKWVNDLYLDHKKIVGILTEANFSSSSPRYVVGVGINTDTSRETFDKKELLNAGSIGESKLSRNQLAADFINALYSWCTRPKKEILDDYRKYNLTIGKTVSFSKKDIEYTGTVENIDDDGGLVVKVGGSHMTLTAGAISIRGDW</sequence>
<dbReference type="PANTHER" id="PTHR12835">
    <property type="entry name" value="BIOTIN PROTEIN LIGASE"/>
    <property type="match status" value="1"/>
</dbReference>
<dbReference type="SUPFAM" id="SSF46785">
    <property type="entry name" value="Winged helix' DNA-binding domain"/>
    <property type="match status" value="1"/>
</dbReference>
<name>A0A134AD30_9FIRM</name>
<dbReference type="Pfam" id="PF03099">
    <property type="entry name" value="BPL_LplA_LipB"/>
    <property type="match status" value="1"/>
</dbReference>
<dbReference type="Gene3D" id="2.30.30.100">
    <property type="match status" value="1"/>
</dbReference>
<feature type="binding site" evidence="5">
    <location>
        <position position="186"/>
    </location>
    <ligand>
        <name>biotin</name>
        <dbReference type="ChEBI" id="CHEBI:57586"/>
    </ligand>
</feature>
<dbReference type="STRING" id="755172.HMPREF1863_01330"/>
<evidence type="ECO:0000256" key="2">
    <source>
        <dbReference type="ARBA" id="ARBA00022741"/>
    </source>
</evidence>
<dbReference type="InterPro" id="IPR013196">
    <property type="entry name" value="HTH_11"/>
</dbReference>
<dbReference type="InterPro" id="IPR036388">
    <property type="entry name" value="WH-like_DNA-bd_sf"/>
</dbReference>
<dbReference type="InterPro" id="IPR036390">
    <property type="entry name" value="WH_DNA-bd_sf"/>
</dbReference>
<dbReference type="HAMAP" id="MF_00978">
    <property type="entry name" value="Bifunct_BirA"/>
    <property type="match status" value="1"/>
</dbReference>
<feature type="binding site" evidence="5">
    <location>
        <position position="116"/>
    </location>
    <ligand>
        <name>biotin</name>
        <dbReference type="ChEBI" id="CHEBI:57586"/>
    </ligand>
</feature>
<keyword evidence="5" id="KW-0804">Transcription</keyword>
<dbReference type="GO" id="GO:0009249">
    <property type="term" value="P:protein lipoylation"/>
    <property type="evidence" value="ECO:0007669"/>
    <property type="project" value="UniProtKB-ARBA"/>
</dbReference>
<evidence type="ECO:0000256" key="4">
    <source>
        <dbReference type="ARBA" id="ARBA00023267"/>
    </source>
</evidence>
<comment type="catalytic activity">
    <reaction evidence="5">
        <text>biotin + L-lysyl-[protein] + ATP = N(6)-biotinyl-L-lysyl-[protein] + AMP + diphosphate + H(+)</text>
        <dbReference type="Rhea" id="RHEA:11756"/>
        <dbReference type="Rhea" id="RHEA-COMP:9752"/>
        <dbReference type="Rhea" id="RHEA-COMP:10505"/>
        <dbReference type="ChEBI" id="CHEBI:15378"/>
        <dbReference type="ChEBI" id="CHEBI:29969"/>
        <dbReference type="ChEBI" id="CHEBI:30616"/>
        <dbReference type="ChEBI" id="CHEBI:33019"/>
        <dbReference type="ChEBI" id="CHEBI:57586"/>
        <dbReference type="ChEBI" id="CHEBI:83144"/>
        <dbReference type="ChEBI" id="CHEBI:456215"/>
        <dbReference type="EC" id="6.3.4.15"/>
    </reaction>
</comment>
<dbReference type="GO" id="GO:0003677">
    <property type="term" value="F:DNA binding"/>
    <property type="evidence" value="ECO:0007669"/>
    <property type="project" value="UniProtKB-UniRule"/>
</dbReference>
<feature type="DNA-binding region" description="H-T-H motif" evidence="5">
    <location>
        <begin position="20"/>
        <end position="39"/>
    </location>
</feature>
<dbReference type="PANTHER" id="PTHR12835:SF5">
    <property type="entry name" value="BIOTIN--PROTEIN LIGASE"/>
    <property type="match status" value="1"/>
</dbReference>
<dbReference type="NCBIfam" id="TIGR00121">
    <property type="entry name" value="birA_ligase"/>
    <property type="match status" value="1"/>
</dbReference>
<dbReference type="InterPro" id="IPR004143">
    <property type="entry name" value="BPL_LPL_catalytic"/>
</dbReference>
<comment type="function">
    <text evidence="5">Acts both as a biotin--[acetyl-CoA-carboxylase] ligase and a repressor.</text>
</comment>
<keyword evidence="4 5" id="KW-0092">Biotin</keyword>
<feature type="binding site" evidence="5">
    <location>
        <begin position="91"/>
        <end position="93"/>
    </location>
    <ligand>
        <name>biotin</name>
        <dbReference type="ChEBI" id="CHEBI:57586"/>
    </ligand>
</feature>
<dbReference type="GO" id="GO:0005737">
    <property type="term" value="C:cytoplasm"/>
    <property type="evidence" value="ECO:0007669"/>
    <property type="project" value="TreeGrafter"/>
</dbReference>
<dbReference type="InterPro" id="IPR008988">
    <property type="entry name" value="Transcriptional_repressor_C"/>
</dbReference>
<dbReference type="PROSITE" id="PS51733">
    <property type="entry name" value="BPL_LPL_CATALYTIC"/>
    <property type="match status" value="1"/>
</dbReference>
<dbReference type="GO" id="GO:0016740">
    <property type="term" value="F:transferase activity"/>
    <property type="evidence" value="ECO:0007669"/>
    <property type="project" value="UniProtKB-ARBA"/>
</dbReference>
<proteinExistence type="inferred from homology"/>
<dbReference type="EMBL" id="LSDG01000040">
    <property type="protein sequence ID" value="KXB65604.1"/>
    <property type="molecule type" value="Genomic_DNA"/>
</dbReference>
<keyword evidence="3 5" id="KW-0067">ATP-binding</keyword>
<dbReference type="PATRIC" id="fig|755172.3.peg.1292"/>
<comment type="similarity">
    <text evidence="5">Belongs to the biotin--protein ligase family.</text>
</comment>
<organism evidence="7 8">
    <name type="scientific">Aedoeadaptatus coxii</name>
    <dbReference type="NCBI Taxonomy" id="755172"/>
    <lineage>
        <taxon>Bacteria</taxon>
        <taxon>Bacillati</taxon>
        <taxon>Bacillota</taxon>
        <taxon>Tissierellia</taxon>
        <taxon>Tissierellales</taxon>
        <taxon>Peptoniphilaceae</taxon>
        <taxon>Aedoeadaptatus</taxon>
    </lineage>
</organism>
<dbReference type="OrthoDB" id="9807064at2"/>
<dbReference type="InterPro" id="IPR003142">
    <property type="entry name" value="BPL_C"/>
</dbReference>
<evidence type="ECO:0000256" key="3">
    <source>
        <dbReference type="ARBA" id="ARBA00022840"/>
    </source>
</evidence>
<dbReference type="AlphaFoldDB" id="A0A134AD30"/>
<evidence type="ECO:0000256" key="5">
    <source>
        <dbReference type="HAMAP-Rule" id="MF_00978"/>
    </source>
</evidence>
<evidence type="ECO:0000259" key="6">
    <source>
        <dbReference type="PROSITE" id="PS51733"/>
    </source>
</evidence>
<dbReference type="Pfam" id="PF02237">
    <property type="entry name" value="BPL_C"/>
    <property type="match status" value="1"/>
</dbReference>
<reference evidence="8" key="1">
    <citation type="submission" date="2016-01" db="EMBL/GenBank/DDBJ databases">
        <authorList>
            <person name="Mitreva M."/>
            <person name="Pepin K.H."/>
            <person name="Mihindukulasuriya K.A."/>
            <person name="Fulton R."/>
            <person name="Fronick C."/>
            <person name="O'Laughlin M."/>
            <person name="Miner T."/>
            <person name="Herter B."/>
            <person name="Rosa B.A."/>
            <person name="Cordes M."/>
            <person name="Tomlinson C."/>
            <person name="Wollam A."/>
            <person name="Palsikar V.B."/>
            <person name="Mardis E.R."/>
            <person name="Wilson R.K."/>
        </authorList>
    </citation>
    <scope>NUCLEOTIDE SEQUENCE [LARGE SCALE GENOMIC DNA]</scope>
    <source>
        <strain evidence="8">DNF00729</strain>
    </source>
</reference>
<dbReference type="SUPFAM" id="SSF55681">
    <property type="entry name" value="Class II aaRS and biotin synthetases"/>
    <property type="match status" value="1"/>
</dbReference>
<dbReference type="InterPro" id="IPR045864">
    <property type="entry name" value="aa-tRNA-synth_II/BPL/LPL"/>
</dbReference>
<evidence type="ECO:0000313" key="7">
    <source>
        <dbReference type="EMBL" id="KXB65604.1"/>
    </source>
</evidence>
<comment type="caution">
    <text evidence="7">The sequence shown here is derived from an EMBL/GenBank/DDBJ whole genome shotgun (WGS) entry which is preliminary data.</text>
</comment>
<evidence type="ECO:0000256" key="1">
    <source>
        <dbReference type="ARBA" id="ARBA00022598"/>
    </source>
</evidence>
<dbReference type="GO" id="GO:0004077">
    <property type="term" value="F:biotin--[biotin carboxyl-carrier protein] ligase activity"/>
    <property type="evidence" value="ECO:0007669"/>
    <property type="project" value="UniProtKB-UniRule"/>
</dbReference>
<dbReference type="CDD" id="cd16442">
    <property type="entry name" value="BPL"/>
    <property type="match status" value="1"/>
</dbReference>
<dbReference type="InterPro" id="IPR030855">
    <property type="entry name" value="Bifunct_BirA"/>
</dbReference>
<dbReference type="Pfam" id="PF08279">
    <property type="entry name" value="HTH_11"/>
    <property type="match status" value="1"/>
</dbReference>
<keyword evidence="5" id="KW-0678">Repressor</keyword>
<dbReference type="Gene3D" id="1.10.10.10">
    <property type="entry name" value="Winged helix-like DNA-binding domain superfamily/Winged helix DNA-binding domain"/>
    <property type="match status" value="1"/>
</dbReference>
<protein>
    <recommendedName>
        <fullName evidence="5">Bifunctional ligase/repressor BirA</fullName>
    </recommendedName>
    <alternativeName>
        <fullName evidence="5">Biotin--[acetyl-CoA-carboxylase] ligase</fullName>
        <ecNumber evidence="5">6.3.4.15</ecNumber>
    </alternativeName>
    <alternativeName>
        <fullName evidence="5">Biotin--protein ligase</fullName>
    </alternativeName>
    <alternativeName>
        <fullName evidence="5">Biotin-[acetyl-CoA carboxylase] synthetase</fullName>
    </alternativeName>
</protein>
<dbReference type="SUPFAM" id="SSF50037">
    <property type="entry name" value="C-terminal domain of transcriptional repressors"/>
    <property type="match status" value="1"/>
</dbReference>
<dbReference type="RefSeq" id="WP_068368650.1">
    <property type="nucleotide sequence ID" value="NZ_KQ960181.1"/>
</dbReference>
<dbReference type="GO" id="GO:0006355">
    <property type="term" value="P:regulation of DNA-templated transcription"/>
    <property type="evidence" value="ECO:0007669"/>
    <property type="project" value="UniProtKB-UniRule"/>
</dbReference>
<dbReference type="Proteomes" id="UP000070442">
    <property type="component" value="Unassembled WGS sequence"/>
</dbReference>
<dbReference type="GO" id="GO:0005524">
    <property type="term" value="F:ATP binding"/>
    <property type="evidence" value="ECO:0007669"/>
    <property type="project" value="UniProtKB-UniRule"/>
</dbReference>
<keyword evidence="5" id="KW-0238">DNA-binding</keyword>
<feature type="domain" description="BPL/LPL catalytic" evidence="6">
    <location>
        <begin position="76"/>
        <end position="255"/>
    </location>
</feature>
<dbReference type="InterPro" id="IPR004408">
    <property type="entry name" value="Biotin_CoA_COase_ligase"/>
</dbReference>
<dbReference type="Gene3D" id="3.30.930.10">
    <property type="entry name" value="Bira Bifunctional Protein, Domain 2"/>
    <property type="match status" value="1"/>
</dbReference>
<gene>
    <name evidence="5" type="primary">birA</name>
    <name evidence="7" type="ORF">HMPREF1863_01330</name>
</gene>